<keyword evidence="5" id="KW-1185">Reference proteome</keyword>
<proteinExistence type="predicted"/>
<dbReference type="Gene3D" id="3.40.50.2000">
    <property type="entry name" value="Glycogen Phosphorylase B"/>
    <property type="match status" value="2"/>
</dbReference>
<evidence type="ECO:0000259" key="3">
    <source>
        <dbReference type="Pfam" id="PF13439"/>
    </source>
</evidence>
<evidence type="ECO:0000259" key="2">
    <source>
        <dbReference type="Pfam" id="PF00534"/>
    </source>
</evidence>
<dbReference type="GO" id="GO:0016757">
    <property type="term" value="F:glycosyltransferase activity"/>
    <property type="evidence" value="ECO:0007669"/>
    <property type="project" value="InterPro"/>
</dbReference>
<accession>A0A2S9Q4Y2</accession>
<reference evidence="4 5" key="1">
    <citation type="submission" date="2018-02" db="EMBL/GenBank/DDBJ databases">
        <title>Whole genome sequencing of endophytic bacterium.</title>
        <authorList>
            <person name="Eedara R."/>
            <person name="Podile A.R."/>
        </authorList>
    </citation>
    <scope>NUCLEOTIDE SEQUENCE [LARGE SCALE GENOMIC DNA]</scope>
    <source>
        <strain evidence="4 5">RP1T</strain>
    </source>
</reference>
<dbReference type="EMBL" id="PUEJ01000013">
    <property type="protein sequence ID" value="PRH84423.1"/>
    <property type="molecule type" value="Genomic_DNA"/>
</dbReference>
<gene>
    <name evidence="4" type="ORF">C5L14_26590</name>
</gene>
<dbReference type="OrthoDB" id="9801609at2"/>
<feature type="domain" description="Glycosyltransferase subfamily 4-like N-terminal" evidence="3">
    <location>
        <begin position="124"/>
        <end position="192"/>
    </location>
</feature>
<dbReference type="Proteomes" id="UP000237682">
    <property type="component" value="Unassembled WGS sequence"/>
</dbReference>
<keyword evidence="1" id="KW-0808">Transferase</keyword>
<dbReference type="CDD" id="cd03809">
    <property type="entry name" value="GT4_MtfB-like"/>
    <property type="match status" value="1"/>
</dbReference>
<evidence type="ECO:0000256" key="1">
    <source>
        <dbReference type="ARBA" id="ARBA00022679"/>
    </source>
</evidence>
<sequence length="388" mass="42731">MPAMNIDTLPQSSAIDTAPAPRALSATMTEPLSFAINGRFLTQPVTGVQRYAREITAHIDDLLQEQGGRASLYLPGSSEAPAYRAIQTKRSQRLRGHFWEQMTLPTLDRRFLLNLCNLGPVVRRRQIVCIHDANVANMPASYSKAFRAVYGTLLPLLVRRAAAITTVSHFSAGELARHLPIAREDIVVLPNGHEHVFRWNASRSSIRSKHRFERPYVFIIGSRARHKNVAMVLELAEALDELGIDIVVTGGQSSIFATEEHGTPAPNVRFMGFVDDDDLAALLQGALCLLFPSFTEGFGLPIIEAMALGCPVISSDRASMPEVCGEAALLAPPDQPATWLRHIQSLASSDTLRSAFVEQGRKRVEAFSWRKSAQGYLDLIRERQAGKA</sequence>
<dbReference type="PANTHER" id="PTHR46401:SF2">
    <property type="entry name" value="GLYCOSYLTRANSFERASE WBBK-RELATED"/>
    <property type="match status" value="1"/>
</dbReference>
<dbReference type="Pfam" id="PF13439">
    <property type="entry name" value="Glyco_transf_4"/>
    <property type="match status" value="1"/>
</dbReference>
<dbReference type="InterPro" id="IPR001296">
    <property type="entry name" value="Glyco_trans_1"/>
</dbReference>
<name>A0A2S9Q4Y2_9HYPH</name>
<dbReference type="Pfam" id="PF00534">
    <property type="entry name" value="Glycos_transf_1"/>
    <property type="match status" value="1"/>
</dbReference>
<evidence type="ECO:0000313" key="5">
    <source>
        <dbReference type="Proteomes" id="UP000237682"/>
    </source>
</evidence>
<organism evidence="4 5">
    <name type="scientific">Labrys okinawensis</name>
    <dbReference type="NCBI Taxonomy" id="346911"/>
    <lineage>
        <taxon>Bacteria</taxon>
        <taxon>Pseudomonadati</taxon>
        <taxon>Pseudomonadota</taxon>
        <taxon>Alphaproteobacteria</taxon>
        <taxon>Hyphomicrobiales</taxon>
        <taxon>Xanthobacteraceae</taxon>
        <taxon>Labrys</taxon>
    </lineage>
</organism>
<dbReference type="PANTHER" id="PTHR46401">
    <property type="entry name" value="GLYCOSYLTRANSFERASE WBBK-RELATED"/>
    <property type="match status" value="1"/>
</dbReference>
<protein>
    <submittedName>
        <fullName evidence="4">Uncharacterized protein</fullName>
    </submittedName>
</protein>
<evidence type="ECO:0000313" key="4">
    <source>
        <dbReference type="EMBL" id="PRH84423.1"/>
    </source>
</evidence>
<dbReference type="InterPro" id="IPR028098">
    <property type="entry name" value="Glyco_trans_4-like_N"/>
</dbReference>
<dbReference type="SUPFAM" id="SSF53756">
    <property type="entry name" value="UDP-Glycosyltransferase/glycogen phosphorylase"/>
    <property type="match status" value="1"/>
</dbReference>
<dbReference type="AlphaFoldDB" id="A0A2S9Q4Y2"/>
<feature type="domain" description="Glycosyl transferase family 1" evidence="2">
    <location>
        <begin position="206"/>
        <end position="363"/>
    </location>
</feature>
<dbReference type="GO" id="GO:0009103">
    <property type="term" value="P:lipopolysaccharide biosynthetic process"/>
    <property type="evidence" value="ECO:0007669"/>
    <property type="project" value="TreeGrafter"/>
</dbReference>
<comment type="caution">
    <text evidence="4">The sequence shown here is derived from an EMBL/GenBank/DDBJ whole genome shotgun (WGS) entry which is preliminary data.</text>
</comment>